<reference evidence="1" key="1">
    <citation type="journal article" date="2024" name="Int. J. Syst. Evol. Microbiol.">
        <title>Brooklawnia propionicigenes sp. nov., a facultatively anaerobic, propionate-producing bacterium isolated from a methanogenic reactor treating waste from cattle farms.</title>
        <authorList>
            <person name="Akita Y."/>
            <person name="Ueki A."/>
            <person name="Tonouchi A."/>
            <person name="Sugawara Y."/>
            <person name="Honma S."/>
            <person name="Kaku N."/>
            <person name="Ueki K."/>
        </authorList>
    </citation>
    <scope>NUCLEOTIDE SEQUENCE</scope>
    <source>
        <strain evidence="1">SH051</strain>
    </source>
</reference>
<evidence type="ECO:0000313" key="1">
    <source>
        <dbReference type="EMBL" id="BEH03173.1"/>
    </source>
</evidence>
<organism evidence="1 2">
    <name type="scientific">Brooklawnia propionicigenes</name>
    <dbReference type="NCBI Taxonomy" id="3041175"/>
    <lineage>
        <taxon>Bacteria</taxon>
        <taxon>Bacillati</taxon>
        <taxon>Actinomycetota</taxon>
        <taxon>Actinomycetes</taxon>
        <taxon>Propionibacteriales</taxon>
        <taxon>Propionibacteriaceae</taxon>
        <taxon>Brooklawnia</taxon>
    </lineage>
</organism>
<protein>
    <submittedName>
        <fullName evidence="1">Uncharacterized protein</fullName>
    </submittedName>
</protein>
<dbReference type="RefSeq" id="WP_286265447.1">
    <property type="nucleotide sequence ID" value="NZ_AP028056.1"/>
</dbReference>
<gene>
    <name evidence="1" type="ORF">brsh051_24540</name>
</gene>
<dbReference type="AlphaFoldDB" id="A0AAN0KH58"/>
<sequence length="221" mass="23769">MATLLTPRGRRSLGQRSPVRRGWRRAGACLLLAAALFGCSADSSPDATASGGRLAENLNELFERTLARPDIPEDAIPVIERAAASGSISTADYELVFAEYVDCLEAGGVTGLPFTKGIDGIYRLGTVNDATVTRERFAQVSVECSSTYRLVETLYNIQVNNPDLLADENEVAVRCLLRGGLVGPEYHASDFESDRRAMTFPFEVSDPVAQSCLYAVGISIG</sequence>
<keyword evidence="2" id="KW-1185">Reference proteome</keyword>
<evidence type="ECO:0000313" key="2">
    <source>
        <dbReference type="Proteomes" id="UP001431656"/>
    </source>
</evidence>
<name>A0AAN0KH58_9ACTN</name>
<accession>A0AAN0KH58</accession>
<dbReference type="KEGG" id="broo:brsh051_24540"/>
<proteinExistence type="predicted"/>
<dbReference type="EMBL" id="AP028056">
    <property type="protein sequence ID" value="BEH03173.1"/>
    <property type="molecule type" value="Genomic_DNA"/>
</dbReference>
<dbReference type="Proteomes" id="UP001431656">
    <property type="component" value="Chromosome"/>
</dbReference>